<protein>
    <submittedName>
        <fullName evidence="1">Protein WUSCHEL</fullName>
    </submittedName>
</protein>
<accession>A0ACC0IXT5</accession>
<dbReference type="Proteomes" id="UP001060215">
    <property type="component" value="Chromosome 1"/>
</dbReference>
<reference evidence="1 2" key="1">
    <citation type="journal article" date="2022" name="Plant J.">
        <title>Chromosome-level genome of Camellia lanceoleosa provides a valuable resource for understanding genome evolution and self-incompatibility.</title>
        <authorList>
            <person name="Gong W."/>
            <person name="Xiao S."/>
            <person name="Wang L."/>
            <person name="Liao Z."/>
            <person name="Chang Y."/>
            <person name="Mo W."/>
            <person name="Hu G."/>
            <person name="Li W."/>
            <person name="Zhao G."/>
            <person name="Zhu H."/>
            <person name="Hu X."/>
            <person name="Ji K."/>
            <person name="Xiang X."/>
            <person name="Song Q."/>
            <person name="Yuan D."/>
            <person name="Jin S."/>
            <person name="Zhang L."/>
        </authorList>
    </citation>
    <scope>NUCLEOTIDE SEQUENCE [LARGE SCALE GENOMIC DNA]</scope>
    <source>
        <strain evidence="1">SQ_2022a</strain>
    </source>
</reference>
<evidence type="ECO:0000313" key="1">
    <source>
        <dbReference type="EMBL" id="KAI8030258.1"/>
    </source>
</evidence>
<name>A0ACC0IXT5_9ERIC</name>
<organism evidence="1 2">
    <name type="scientific">Camellia lanceoleosa</name>
    <dbReference type="NCBI Taxonomy" id="1840588"/>
    <lineage>
        <taxon>Eukaryota</taxon>
        <taxon>Viridiplantae</taxon>
        <taxon>Streptophyta</taxon>
        <taxon>Embryophyta</taxon>
        <taxon>Tracheophyta</taxon>
        <taxon>Spermatophyta</taxon>
        <taxon>Magnoliopsida</taxon>
        <taxon>eudicotyledons</taxon>
        <taxon>Gunneridae</taxon>
        <taxon>Pentapetalae</taxon>
        <taxon>asterids</taxon>
        <taxon>Ericales</taxon>
        <taxon>Theaceae</taxon>
        <taxon>Camellia</taxon>
    </lineage>
</organism>
<dbReference type="EMBL" id="CM045758">
    <property type="protein sequence ID" value="KAI8030258.1"/>
    <property type="molecule type" value="Genomic_DNA"/>
</dbReference>
<evidence type="ECO:0000313" key="2">
    <source>
        <dbReference type="Proteomes" id="UP001060215"/>
    </source>
</evidence>
<gene>
    <name evidence="1" type="ORF">LOK49_LG01G02855</name>
</gene>
<proteinExistence type="predicted"/>
<sequence length="648" mass="70616">MIASLLPFFLSSIANSYGITEKLHLVSKDRANLCRITTSLKKLRKYMDIAKGNDQLDAYGFFVLSHVLYVLPVGGHIKTPEVNSKITTFKEDKSFADVVKQGGGEDISCLKVLASDEGCDWLDSTMIVRLKSLNLVGSLEALVGYMRSISRSLGPQPGLNLEVVLGEPSFFGPHISKRCIITDIEEVGQNKGVEPFNFGKNLEVGVIEGALAELVDEGISGSNFGVENKANPTTKFKFKDVQKGCKNLIPVKVIKGVLRPPGQRSRNQLTTTKKGASFKAAIAAFSLASTSKSGPSLPDISLISSSMCPSSLSLPLFISLTLSSLLSHQPFPLSLSGFLFSTPCFVFVFQSIMEPQQQQNHHSQQQQQQPTEDGGGGSGSGKSNFLCRQSSTRWTPTTDQIRILKDLYYNNGVRSPSADQIQRISARLRQYGKIEGKNVFYWFQNHKARERQKKRFTTDIPMQRSGVAGNGGGGGGGGWRSEDPVYSKYPNISPGVPSPSSSSSPGMLAVGQMGSYGGGYGSVTMEKSFRDCSISAGCSGGGSIGHNLWVGADPYSSSYPFFDKRKSMEETLEQEEEEEQQQQKAPEIETLPLFPMHGEDISGFCNIKPESDNYYSSWYHSNDNSHGSSRTSLELTLNSYIGRSSDSA</sequence>
<keyword evidence="2" id="KW-1185">Reference proteome</keyword>
<comment type="caution">
    <text evidence="1">The sequence shown here is derived from an EMBL/GenBank/DDBJ whole genome shotgun (WGS) entry which is preliminary data.</text>
</comment>